<dbReference type="AlphaFoldDB" id="A0AAD9GKL1"/>
<reference evidence="3" key="1">
    <citation type="journal article" date="2014" name="Nucleic Acids Res.">
        <title>The evolutionary dynamics of variant antigen genes in Babesia reveal a history of genomic innovation underlying host-parasite interaction.</title>
        <authorList>
            <person name="Jackson A.P."/>
            <person name="Otto T.D."/>
            <person name="Darby A."/>
            <person name="Ramaprasad A."/>
            <person name="Xia D."/>
            <person name="Echaide I.E."/>
            <person name="Farber M."/>
            <person name="Gahlot S."/>
            <person name="Gamble J."/>
            <person name="Gupta D."/>
            <person name="Gupta Y."/>
            <person name="Jackson L."/>
            <person name="Malandrin L."/>
            <person name="Malas T.B."/>
            <person name="Moussa E."/>
            <person name="Nair M."/>
            <person name="Reid A.J."/>
            <person name="Sanders M."/>
            <person name="Sharma J."/>
            <person name="Tracey A."/>
            <person name="Quail M.A."/>
            <person name="Weir W."/>
            <person name="Wastling J.M."/>
            <person name="Hall N."/>
            <person name="Willadsen P."/>
            <person name="Lingelbach K."/>
            <person name="Shiels B."/>
            <person name="Tait A."/>
            <person name="Berriman M."/>
            <person name="Allred D.R."/>
            <person name="Pain A."/>
        </authorList>
    </citation>
    <scope>NUCLEOTIDE SEQUENCE</scope>
    <source>
        <strain evidence="3">1802A</strain>
    </source>
</reference>
<dbReference type="SUPFAM" id="SSF46942">
    <property type="entry name" value="Elongation factor TFIIS domain 2"/>
    <property type="match status" value="1"/>
</dbReference>
<name>A0AAD9GKL1_BABDI</name>
<dbReference type="EMBL" id="JAHBMH010000003">
    <property type="protein sequence ID" value="KAK1940227.1"/>
    <property type="molecule type" value="Genomic_DNA"/>
</dbReference>
<feature type="region of interest" description="Disordered" evidence="1">
    <location>
        <begin position="1"/>
        <end position="21"/>
    </location>
</feature>
<dbReference type="InterPro" id="IPR036575">
    <property type="entry name" value="TFIIS_cen_dom_sf"/>
</dbReference>
<dbReference type="GO" id="GO:0006351">
    <property type="term" value="P:DNA-templated transcription"/>
    <property type="evidence" value="ECO:0007669"/>
    <property type="project" value="InterPro"/>
</dbReference>
<accession>A0AAD9GKL1</accession>
<gene>
    <name evidence="3" type="ORF">X943_000343</name>
</gene>
<dbReference type="InterPro" id="IPR003618">
    <property type="entry name" value="TFIIS_cen_dom"/>
</dbReference>
<feature type="compositionally biased region" description="Polar residues" evidence="1">
    <location>
        <begin position="172"/>
        <end position="200"/>
    </location>
</feature>
<evidence type="ECO:0000313" key="3">
    <source>
        <dbReference type="EMBL" id="KAK1940227.1"/>
    </source>
</evidence>
<dbReference type="Pfam" id="PF07500">
    <property type="entry name" value="TFIIS_M"/>
    <property type="match status" value="1"/>
</dbReference>
<feature type="compositionally biased region" description="Polar residues" evidence="1">
    <location>
        <begin position="274"/>
        <end position="286"/>
    </location>
</feature>
<feature type="compositionally biased region" description="Basic and acidic residues" evidence="1">
    <location>
        <begin position="263"/>
        <end position="273"/>
    </location>
</feature>
<proteinExistence type="predicted"/>
<evidence type="ECO:0000256" key="1">
    <source>
        <dbReference type="SAM" id="MobiDB-lite"/>
    </source>
</evidence>
<dbReference type="PROSITE" id="PS51321">
    <property type="entry name" value="TFIIS_CENTRAL"/>
    <property type="match status" value="1"/>
</dbReference>
<feature type="compositionally biased region" description="Basic residues" evidence="1">
    <location>
        <begin position="1"/>
        <end position="12"/>
    </location>
</feature>
<keyword evidence="4" id="KW-1185">Reference proteome</keyword>
<evidence type="ECO:0000259" key="2">
    <source>
        <dbReference type="PROSITE" id="PS51321"/>
    </source>
</evidence>
<dbReference type="Gene3D" id="1.10.472.30">
    <property type="entry name" value="Transcription elongation factor S-II, central domain"/>
    <property type="match status" value="1"/>
</dbReference>
<protein>
    <recommendedName>
        <fullName evidence="2">TFIIS central domain-containing protein</fullName>
    </recommendedName>
</protein>
<sequence length="367" mass="41286">MALRKKGAKRQKRSDDLNAEEYVEPEKLRLRNTYGTKINDCLLKGLDEVKGDDPNFSMTEDDVRKLTNAICDTCHDYYSYDKRGFKQKMFDIYSNLKRENNCDLRRKIITKGMSVTQLIHADTRELAPYDLQRKRQMELEKHYLRNVILPGEATGQADSQHAHMLSLTPTNIVADNPADTNETTSPNRSSEAGSARSLDTMSDGFLFSNDASSESQSETGEEESGSRGSIEYNGDAEQSQKEGSEAVRSPALGNSDDASVEENQPHNDSEPSKNTDTSPGGLSFLSQHRKSTSEENDSARMPVPPDGSRFTLDRVFARLEERLEKLPAYISKPFRGPLKCGHKRISLIMARSPILHQTMTQDKKRQI</sequence>
<reference evidence="3" key="2">
    <citation type="submission" date="2021-05" db="EMBL/GenBank/DDBJ databases">
        <authorList>
            <person name="Pain A."/>
        </authorList>
    </citation>
    <scope>NUCLEOTIDE SEQUENCE</scope>
    <source>
        <strain evidence="3">1802A</strain>
    </source>
</reference>
<feature type="domain" description="TFIIS central" evidence="2">
    <location>
        <begin position="34"/>
        <end position="154"/>
    </location>
</feature>
<organism evidence="3 4">
    <name type="scientific">Babesia divergens</name>
    <dbReference type="NCBI Taxonomy" id="32595"/>
    <lineage>
        <taxon>Eukaryota</taxon>
        <taxon>Sar</taxon>
        <taxon>Alveolata</taxon>
        <taxon>Apicomplexa</taxon>
        <taxon>Aconoidasida</taxon>
        <taxon>Piroplasmida</taxon>
        <taxon>Babesiidae</taxon>
        <taxon>Babesia</taxon>
    </lineage>
</organism>
<evidence type="ECO:0000313" key="4">
    <source>
        <dbReference type="Proteomes" id="UP001195914"/>
    </source>
</evidence>
<comment type="caution">
    <text evidence="3">The sequence shown here is derived from an EMBL/GenBank/DDBJ whole genome shotgun (WGS) entry which is preliminary data.</text>
</comment>
<dbReference type="Proteomes" id="UP001195914">
    <property type="component" value="Unassembled WGS sequence"/>
</dbReference>
<feature type="region of interest" description="Disordered" evidence="1">
    <location>
        <begin position="172"/>
        <end position="307"/>
    </location>
</feature>